<feature type="transmembrane region" description="Helical" evidence="7">
    <location>
        <begin position="207"/>
        <end position="225"/>
    </location>
</feature>
<evidence type="ECO:0000256" key="1">
    <source>
        <dbReference type="ARBA" id="ARBA00004651"/>
    </source>
</evidence>
<dbReference type="GO" id="GO:0022857">
    <property type="term" value="F:transmembrane transporter activity"/>
    <property type="evidence" value="ECO:0007669"/>
    <property type="project" value="InterPro"/>
</dbReference>
<feature type="transmembrane region" description="Helical" evidence="7">
    <location>
        <begin position="130"/>
        <end position="150"/>
    </location>
</feature>
<proteinExistence type="predicted"/>
<dbReference type="AlphaFoldDB" id="A0AAN4UDI8"/>
<dbReference type="PROSITE" id="PS50850">
    <property type="entry name" value="MFS"/>
    <property type="match status" value="1"/>
</dbReference>
<comment type="caution">
    <text evidence="10">The sequence shown here is derived from an EMBL/GenBank/DDBJ whole genome shotgun (WGS) entry which is preliminary data.</text>
</comment>
<sequence>MQKFKVQSFILILVSFLLGFSEFIIVGILDDVAASFAVDVSTAGYLVTIFALAYAISTPIVTTFIGQRRLLNVLLLLMGIFTIGNLVTALAPTYTILTISRVVVAIVSGSGISVIMAFGTYLAPLEKRAWLVAWIFSGFSIASVFGVPLGTLLSTQFGWRSAFYLITVLSFILLFFIKISLPGDLRQSTSDSNRISDQLAIFKDRRIQLSVFLTMFSLAGIYVVYTYLRPIFSTELNIAPSLITLAFTAYGFMSLLSNQLSGKIAEKRGLLTMPKVYIAEIFILGFLPLLLNIRWLGFLDLMLLGLTMYLINSPIQLHILGIAEKEFPQSMVLASSFNSIFSNIGIAIGSALGGQIGQNFGMQALGPGGAVLAAITLVLTLMLNRKNAKVSAERVEV</sequence>
<keyword evidence="4 7" id="KW-0812">Transmembrane</keyword>
<evidence type="ECO:0000313" key="12">
    <source>
        <dbReference type="Proteomes" id="UP000886607"/>
    </source>
</evidence>
<feature type="transmembrane region" description="Helical" evidence="7">
    <location>
        <begin position="9"/>
        <end position="29"/>
    </location>
</feature>
<dbReference type="InterPro" id="IPR020846">
    <property type="entry name" value="MFS_dom"/>
</dbReference>
<dbReference type="Pfam" id="PF07690">
    <property type="entry name" value="MFS_1"/>
    <property type="match status" value="1"/>
</dbReference>
<keyword evidence="3" id="KW-1003">Cell membrane</keyword>
<dbReference type="CDD" id="cd17324">
    <property type="entry name" value="MFS_NepI_like"/>
    <property type="match status" value="1"/>
</dbReference>
<evidence type="ECO:0000256" key="6">
    <source>
        <dbReference type="ARBA" id="ARBA00023136"/>
    </source>
</evidence>
<protein>
    <submittedName>
        <fullName evidence="10">Major facilitator superfamily transporter</fullName>
    </submittedName>
</protein>
<keyword evidence="12" id="KW-1185">Reference proteome</keyword>
<name>A0AAN4UDI8_9ENTE</name>
<dbReference type="SUPFAM" id="SSF103473">
    <property type="entry name" value="MFS general substrate transporter"/>
    <property type="match status" value="1"/>
</dbReference>
<feature type="transmembrane region" description="Helical" evidence="7">
    <location>
        <begin position="102"/>
        <end position="123"/>
    </location>
</feature>
<gene>
    <name evidence="9" type="ORF">TK11N_11100</name>
    <name evidence="10" type="ORF">TK2N_21940</name>
</gene>
<accession>A0AAN4UDI8</accession>
<feature type="transmembrane region" description="Helical" evidence="7">
    <location>
        <begin position="237"/>
        <end position="256"/>
    </location>
</feature>
<dbReference type="EMBL" id="BKBQ01000044">
    <property type="protein sequence ID" value="GEQ55350.1"/>
    <property type="molecule type" value="Genomic_DNA"/>
</dbReference>
<organism evidence="10 11">
    <name type="scientific">Tetragenococcus koreensis</name>
    <dbReference type="NCBI Taxonomy" id="290335"/>
    <lineage>
        <taxon>Bacteria</taxon>
        <taxon>Bacillati</taxon>
        <taxon>Bacillota</taxon>
        <taxon>Bacilli</taxon>
        <taxon>Lactobacillales</taxon>
        <taxon>Enterococcaceae</taxon>
        <taxon>Tetragenococcus</taxon>
    </lineage>
</organism>
<evidence type="ECO:0000256" key="5">
    <source>
        <dbReference type="ARBA" id="ARBA00022989"/>
    </source>
</evidence>
<feature type="transmembrane region" description="Helical" evidence="7">
    <location>
        <begin position="162"/>
        <end position="181"/>
    </location>
</feature>
<dbReference type="Proteomes" id="UP000886597">
    <property type="component" value="Unassembled WGS sequence"/>
</dbReference>
<keyword evidence="6 7" id="KW-0472">Membrane</keyword>
<evidence type="ECO:0000256" key="7">
    <source>
        <dbReference type="SAM" id="Phobius"/>
    </source>
</evidence>
<reference evidence="10" key="2">
    <citation type="journal article" date="2020" name="Int. Dairy J.">
        <title>Lactic acid bacterial diversity in Brie cheese focusing on salt concentration and pH of isolation medium and characterisation of halophilic and alkaliphilic lactic acid bacterial isolates.</title>
        <authorList>
            <person name="Unno R."/>
            <person name="Matsutani M."/>
            <person name="Suzuki T."/>
            <person name="Kodama K."/>
            <person name="Matsushita H."/>
            <person name="Yamasato K."/>
            <person name="Koizumi Y."/>
            <person name="Ishikawa M."/>
        </authorList>
    </citation>
    <scope>NUCLEOTIDE SEQUENCE</scope>
    <source>
        <strain evidence="10">7C1</strain>
        <strain evidence="9">8C4</strain>
    </source>
</reference>
<evidence type="ECO:0000256" key="3">
    <source>
        <dbReference type="ARBA" id="ARBA00022475"/>
    </source>
</evidence>
<feature type="transmembrane region" description="Helical" evidence="7">
    <location>
        <begin position="73"/>
        <end position="96"/>
    </location>
</feature>
<feature type="transmembrane region" description="Helical" evidence="7">
    <location>
        <begin position="301"/>
        <end position="320"/>
    </location>
</feature>
<dbReference type="PANTHER" id="PTHR43124:SF3">
    <property type="entry name" value="CHLORAMPHENICOL EFFLUX PUMP RV0191"/>
    <property type="match status" value="1"/>
</dbReference>
<dbReference type="InterPro" id="IPR011701">
    <property type="entry name" value="MFS"/>
</dbReference>
<dbReference type="KEGG" id="tkr:C7K43_12865"/>
<evidence type="ECO:0000313" key="9">
    <source>
        <dbReference type="EMBL" id="GEQ49258.1"/>
    </source>
</evidence>
<dbReference type="EMBL" id="BKBO01000014">
    <property type="protein sequence ID" value="GEQ49258.1"/>
    <property type="molecule type" value="Genomic_DNA"/>
</dbReference>
<feature type="transmembrane region" description="Helical" evidence="7">
    <location>
        <begin position="332"/>
        <end position="352"/>
    </location>
</feature>
<dbReference type="RefSeq" id="WP_124007159.1">
    <property type="nucleotide sequence ID" value="NZ_BJYN01000039.1"/>
</dbReference>
<keyword evidence="2" id="KW-0813">Transport</keyword>
<dbReference type="Proteomes" id="UP000886607">
    <property type="component" value="Unassembled WGS sequence"/>
</dbReference>
<dbReference type="PANTHER" id="PTHR43124">
    <property type="entry name" value="PURINE EFFLUX PUMP PBUE"/>
    <property type="match status" value="1"/>
</dbReference>
<feature type="transmembrane region" description="Helical" evidence="7">
    <location>
        <begin position="44"/>
        <end position="66"/>
    </location>
</feature>
<dbReference type="InterPro" id="IPR036259">
    <property type="entry name" value="MFS_trans_sf"/>
</dbReference>
<dbReference type="GO" id="GO:0005886">
    <property type="term" value="C:plasma membrane"/>
    <property type="evidence" value="ECO:0007669"/>
    <property type="project" value="UniProtKB-SubCell"/>
</dbReference>
<feature type="domain" description="Major facilitator superfamily (MFS) profile" evidence="8">
    <location>
        <begin position="7"/>
        <end position="388"/>
    </location>
</feature>
<evidence type="ECO:0000256" key="2">
    <source>
        <dbReference type="ARBA" id="ARBA00022448"/>
    </source>
</evidence>
<reference evidence="10" key="1">
    <citation type="submission" date="2019-08" db="EMBL/GenBank/DDBJ databases">
        <authorList>
            <person name="Ishikawa M."/>
            <person name="Suzuki T."/>
            <person name="Matsutani M."/>
        </authorList>
    </citation>
    <scope>NUCLEOTIDE SEQUENCE</scope>
    <source>
        <strain evidence="10">7C1</strain>
        <strain evidence="9">8C4</strain>
    </source>
</reference>
<keyword evidence="5 7" id="KW-1133">Transmembrane helix</keyword>
<evidence type="ECO:0000259" key="8">
    <source>
        <dbReference type="PROSITE" id="PS50850"/>
    </source>
</evidence>
<evidence type="ECO:0000313" key="10">
    <source>
        <dbReference type="EMBL" id="GEQ55350.1"/>
    </source>
</evidence>
<dbReference type="GeneID" id="69986823"/>
<dbReference type="InterPro" id="IPR050189">
    <property type="entry name" value="MFS_Efflux_Transporters"/>
</dbReference>
<feature type="transmembrane region" description="Helical" evidence="7">
    <location>
        <begin position="364"/>
        <end position="384"/>
    </location>
</feature>
<dbReference type="Gene3D" id="1.20.1250.20">
    <property type="entry name" value="MFS general substrate transporter like domains"/>
    <property type="match status" value="1"/>
</dbReference>
<feature type="transmembrane region" description="Helical" evidence="7">
    <location>
        <begin position="276"/>
        <end position="295"/>
    </location>
</feature>
<comment type="subcellular location">
    <subcellularLocation>
        <location evidence="1">Cell membrane</location>
        <topology evidence="1">Multi-pass membrane protein</topology>
    </subcellularLocation>
</comment>
<evidence type="ECO:0000313" key="11">
    <source>
        <dbReference type="Proteomes" id="UP000886597"/>
    </source>
</evidence>
<evidence type="ECO:0000256" key="4">
    <source>
        <dbReference type="ARBA" id="ARBA00022692"/>
    </source>
</evidence>